<evidence type="ECO:0000313" key="1">
    <source>
        <dbReference type="EMBL" id="AXQ68339.1"/>
    </source>
</evidence>
<organism evidence="1 2">
    <name type="scientific">Caulobacter phage CcrBL10</name>
    <dbReference type="NCBI Taxonomy" id="2283269"/>
    <lineage>
        <taxon>Viruses</taxon>
        <taxon>Duplodnaviria</taxon>
        <taxon>Heunggongvirae</taxon>
        <taxon>Uroviricota</taxon>
        <taxon>Caudoviricetes</taxon>
        <taxon>Jeanschmidtviridae</taxon>
        <taxon>Poindextervirus</taxon>
        <taxon>Poindextervirus BL10</taxon>
    </lineage>
</organism>
<reference evidence="1 2" key="1">
    <citation type="submission" date="2018-07" db="EMBL/GenBank/DDBJ databases">
        <title>Giant CbK-like Caulobacter bacteriophages have genetically divergent genomes.</title>
        <authorList>
            <person name="Wilson K.M."/>
            <person name="Ely B."/>
        </authorList>
    </citation>
    <scope>NUCLEOTIDE SEQUENCE [LARGE SCALE GENOMIC DNA]</scope>
</reference>
<name>A0A385ECB5_9CAUD</name>
<evidence type="ECO:0000313" key="2">
    <source>
        <dbReference type="Proteomes" id="UP000258997"/>
    </source>
</evidence>
<dbReference type="EMBL" id="MH588544">
    <property type="protein sequence ID" value="AXQ68339.1"/>
    <property type="molecule type" value="Genomic_DNA"/>
</dbReference>
<protein>
    <submittedName>
        <fullName evidence="1">Uncharacterized protein</fullName>
    </submittedName>
</protein>
<keyword evidence="2" id="KW-1185">Reference proteome</keyword>
<sequence length="84" mass="9163">MNPPTEKPVYAIESGGYLFEVHRAPDDHPRAYLGYCDGELSASGDSVGVLLRVLARKHAAPKRTAQVIDFTAEKLKRLRAVVAA</sequence>
<gene>
    <name evidence="1" type="ORF">CcrBL10_gp135</name>
</gene>
<dbReference type="Proteomes" id="UP000258997">
    <property type="component" value="Segment"/>
</dbReference>
<proteinExistence type="predicted"/>
<accession>A0A385ECB5</accession>